<reference evidence="1" key="1">
    <citation type="submission" date="2016-10" db="EMBL/GenBank/DDBJ databases">
        <title>CRISPR-Cas defence system in Roseofilum reptotaenium: evidence of a bacteriophage-cyanobacterium arms race in the coral black band disease.</title>
        <authorList>
            <person name="Buerger P."/>
            <person name="Wood-Charlson E.M."/>
            <person name="Weynberg K.D."/>
            <person name="Willis B."/>
            <person name="Van Oppen M.J."/>
        </authorList>
    </citation>
    <scope>NUCLEOTIDE SEQUENCE [LARGE SCALE GENOMIC DNA]</scope>
    <source>
        <strain evidence="1">AO1-A</strain>
    </source>
</reference>
<keyword evidence="2" id="KW-1185">Reference proteome</keyword>
<sequence>MNFIQGNIKYAIEHIQNLLGHLVLYEEQYQPTPDIEENAEKIELEFLMEDLPKLIKSMEEGVKRMRNISTSLRTFSRTDTNERNDFNLHEGLDSTIALRARE</sequence>
<dbReference type="EMBL" id="MLAW01000053">
    <property type="protein sequence ID" value="OJJ19013.1"/>
    <property type="molecule type" value="Genomic_DNA"/>
</dbReference>
<name>A0A1L9QLB6_9CYAN</name>
<organism evidence="1 2">
    <name type="scientific">Roseofilum reptotaenium AO1-A</name>
    <dbReference type="NCBI Taxonomy" id="1925591"/>
    <lineage>
        <taxon>Bacteria</taxon>
        <taxon>Bacillati</taxon>
        <taxon>Cyanobacteriota</taxon>
        <taxon>Cyanophyceae</taxon>
        <taxon>Desertifilales</taxon>
        <taxon>Desertifilaceae</taxon>
        <taxon>Roseofilum</taxon>
    </lineage>
</organism>
<dbReference type="Gene3D" id="1.10.287.130">
    <property type="match status" value="1"/>
</dbReference>
<dbReference type="AlphaFoldDB" id="A0A1L9QLB6"/>
<gene>
    <name evidence="1" type="ORF">BI308_21890</name>
</gene>
<accession>A0A1L9QLB6</accession>
<evidence type="ECO:0000313" key="2">
    <source>
        <dbReference type="Proteomes" id="UP000183940"/>
    </source>
</evidence>
<protein>
    <submittedName>
        <fullName evidence="1">Uncharacterized protein</fullName>
    </submittedName>
</protein>
<comment type="caution">
    <text evidence="1">The sequence shown here is derived from an EMBL/GenBank/DDBJ whole genome shotgun (WGS) entry which is preliminary data.</text>
</comment>
<proteinExistence type="predicted"/>
<evidence type="ECO:0000313" key="1">
    <source>
        <dbReference type="EMBL" id="OJJ19013.1"/>
    </source>
</evidence>
<dbReference type="STRING" id="1925591.BI308_21890"/>
<dbReference type="Proteomes" id="UP000183940">
    <property type="component" value="Unassembled WGS sequence"/>
</dbReference>